<proteinExistence type="predicted"/>
<dbReference type="SMART" id="SM00256">
    <property type="entry name" value="FBOX"/>
    <property type="match status" value="1"/>
</dbReference>
<dbReference type="AlphaFoldDB" id="A0A9D4HSB7"/>
<keyword evidence="3" id="KW-1185">Reference proteome</keyword>
<dbReference type="Gene3D" id="3.80.10.10">
    <property type="entry name" value="Ribonuclease Inhibitor"/>
    <property type="match status" value="1"/>
</dbReference>
<dbReference type="InterPro" id="IPR001810">
    <property type="entry name" value="F-box_dom"/>
</dbReference>
<reference evidence="2" key="2">
    <citation type="submission" date="2020-11" db="EMBL/GenBank/DDBJ databases">
        <authorList>
            <person name="McCartney M.A."/>
            <person name="Auch B."/>
            <person name="Kono T."/>
            <person name="Mallez S."/>
            <person name="Becker A."/>
            <person name="Gohl D.M."/>
            <person name="Silverstein K.A.T."/>
            <person name="Koren S."/>
            <person name="Bechman K.B."/>
            <person name="Herman A."/>
            <person name="Abrahante J.E."/>
            <person name="Garbe J."/>
        </authorList>
    </citation>
    <scope>NUCLEOTIDE SEQUENCE</scope>
    <source>
        <strain evidence="2">Duluth1</strain>
        <tissue evidence="2">Whole animal</tissue>
    </source>
</reference>
<name>A0A9D4HSB7_DREPO</name>
<comment type="caution">
    <text evidence="2">The sequence shown here is derived from an EMBL/GenBank/DDBJ whole genome shotgun (WGS) entry which is preliminary data.</text>
</comment>
<dbReference type="SUPFAM" id="SSF52047">
    <property type="entry name" value="RNI-like"/>
    <property type="match status" value="1"/>
</dbReference>
<dbReference type="Gene3D" id="1.20.1280.50">
    <property type="match status" value="1"/>
</dbReference>
<sequence>MSRTILDLPDEILVSILKHIDLQHLLQIVSKCCKRLHYIISKNSILWRHVSFDLPLVFNKDQFDELLKQSRGFHEFLIPGSVVNCSSPFVDYCLVSSLPRAKNLYWLDLTDIELSTLCFVLHLPHLEILNLSGCTKLIDEDFEALKSCQNLAQLYVSFTSITSKTVVEICQVIDLIVLDTTSVLFQNRDRESVLESSCGTLLYWYMSLNADEQESDLKELKDKFIDCCIKITRRF</sequence>
<accession>A0A9D4HSB7</accession>
<dbReference type="InterPro" id="IPR036047">
    <property type="entry name" value="F-box-like_dom_sf"/>
</dbReference>
<reference evidence="2" key="1">
    <citation type="journal article" date="2019" name="bioRxiv">
        <title>The Genome of the Zebra Mussel, Dreissena polymorpha: A Resource for Invasive Species Research.</title>
        <authorList>
            <person name="McCartney M.A."/>
            <person name="Auch B."/>
            <person name="Kono T."/>
            <person name="Mallez S."/>
            <person name="Zhang Y."/>
            <person name="Obille A."/>
            <person name="Becker A."/>
            <person name="Abrahante J.E."/>
            <person name="Garbe J."/>
            <person name="Badalamenti J.P."/>
            <person name="Herman A."/>
            <person name="Mangelson H."/>
            <person name="Liachko I."/>
            <person name="Sullivan S."/>
            <person name="Sone E.D."/>
            <person name="Koren S."/>
            <person name="Silverstein K.A.T."/>
            <person name="Beckman K.B."/>
            <person name="Gohl D.M."/>
        </authorList>
    </citation>
    <scope>NUCLEOTIDE SEQUENCE</scope>
    <source>
        <strain evidence="2">Duluth1</strain>
        <tissue evidence="2">Whole animal</tissue>
    </source>
</reference>
<evidence type="ECO:0000313" key="3">
    <source>
        <dbReference type="Proteomes" id="UP000828390"/>
    </source>
</evidence>
<protein>
    <recommendedName>
        <fullName evidence="1">F-box domain-containing protein</fullName>
    </recommendedName>
</protein>
<evidence type="ECO:0000259" key="1">
    <source>
        <dbReference type="PROSITE" id="PS50181"/>
    </source>
</evidence>
<dbReference type="InterPro" id="IPR032675">
    <property type="entry name" value="LRR_dom_sf"/>
</dbReference>
<gene>
    <name evidence="2" type="ORF">DPMN_055218</name>
</gene>
<dbReference type="Pfam" id="PF12937">
    <property type="entry name" value="F-box-like"/>
    <property type="match status" value="1"/>
</dbReference>
<dbReference type="Proteomes" id="UP000828390">
    <property type="component" value="Unassembled WGS sequence"/>
</dbReference>
<dbReference type="EMBL" id="JAIWYP010000012">
    <property type="protein sequence ID" value="KAH3729251.1"/>
    <property type="molecule type" value="Genomic_DNA"/>
</dbReference>
<dbReference type="SUPFAM" id="SSF81383">
    <property type="entry name" value="F-box domain"/>
    <property type="match status" value="1"/>
</dbReference>
<evidence type="ECO:0000313" key="2">
    <source>
        <dbReference type="EMBL" id="KAH3729251.1"/>
    </source>
</evidence>
<organism evidence="2 3">
    <name type="scientific">Dreissena polymorpha</name>
    <name type="common">Zebra mussel</name>
    <name type="synonym">Mytilus polymorpha</name>
    <dbReference type="NCBI Taxonomy" id="45954"/>
    <lineage>
        <taxon>Eukaryota</taxon>
        <taxon>Metazoa</taxon>
        <taxon>Spiralia</taxon>
        <taxon>Lophotrochozoa</taxon>
        <taxon>Mollusca</taxon>
        <taxon>Bivalvia</taxon>
        <taxon>Autobranchia</taxon>
        <taxon>Heteroconchia</taxon>
        <taxon>Euheterodonta</taxon>
        <taxon>Imparidentia</taxon>
        <taxon>Neoheterodontei</taxon>
        <taxon>Myida</taxon>
        <taxon>Dreissenoidea</taxon>
        <taxon>Dreissenidae</taxon>
        <taxon>Dreissena</taxon>
    </lineage>
</organism>
<feature type="domain" description="F-box" evidence="1">
    <location>
        <begin position="2"/>
        <end position="50"/>
    </location>
</feature>
<dbReference type="PROSITE" id="PS50181">
    <property type="entry name" value="FBOX"/>
    <property type="match status" value="1"/>
</dbReference>